<sequence>MKKLFLVGALSLCGAVNAQTQKGGWMLSGKTELSFNSAKTKLEIQGNNYGETKTTTVSITPAASYFVIDNLAVGLGLSYTSQKIEDSKSNTFAILPQATYFFPVSGEVKPFVEAGIGFATNTTTMLDEDVKFNGLAYGFGAGVAYFVNQSVAFNLGVNYSAANLKYKENSDIKNNTNNIGVGVGVSVFLK</sequence>
<accession>A0A3D9CXY2</accession>
<feature type="domain" description="Outer membrane protein beta-barrel" evidence="3">
    <location>
        <begin position="9"/>
        <end position="183"/>
    </location>
</feature>
<protein>
    <submittedName>
        <fullName evidence="4">Porin family protein</fullName>
    </submittedName>
</protein>
<evidence type="ECO:0000259" key="3">
    <source>
        <dbReference type="Pfam" id="PF13505"/>
    </source>
</evidence>
<dbReference type="AlphaFoldDB" id="A0A3D9CXY2"/>
<gene>
    <name evidence="4" type="ORF">DRF58_09070</name>
</gene>
<dbReference type="EMBL" id="QNUG01000016">
    <property type="protein sequence ID" value="REC70497.1"/>
    <property type="molecule type" value="Genomic_DNA"/>
</dbReference>
<dbReference type="Gene3D" id="2.40.160.20">
    <property type="match status" value="1"/>
</dbReference>
<proteinExistence type="predicted"/>
<dbReference type="Proteomes" id="UP000256326">
    <property type="component" value="Unassembled WGS sequence"/>
</dbReference>
<dbReference type="OrthoDB" id="945117at2"/>
<feature type="chain" id="PRO_5017603016" evidence="2">
    <location>
        <begin position="19"/>
        <end position="190"/>
    </location>
</feature>
<feature type="signal peptide" evidence="2">
    <location>
        <begin position="1"/>
        <end position="18"/>
    </location>
</feature>
<keyword evidence="5" id="KW-1185">Reference proteome</keyword>
<reference evidence="4 5" key="1">
    <citation type="journal article" date="2006" name="Int. J. Syst. Evol. Microbiol.">
        <title>Chryseobacterium hispanicum sp. nov., isolated from the drinking water distribution system of Sevilla, Spain.</title>
        <authorList>
            <person name="Gallego V."/>
            <person name="Garcia M.T."/>
            <person name="Ventosa A."/>
        </authorList>
    </citation>
    <scope>NUCLEOTIDE SEQUENCE [LARGE SCALE GENOMIC DNA]</scope>
    <source>
        <strain evidence="4 5">KCTC 22104</strain>
    </source>
</reference>
<evidence type="ECO:0000313" key="4">
    <source>
        <dbReference type="EMBL" id="REC70497.1"/>
    </source>
</evidence>
<evidence type="ECO:0000256" key="1">
    <source>
        <dbReference type="ARBA" id="ARBA00022729"/>
    </source>
</evidence>
<dbReference type="InterPro" id="IPR027385">
    <property type="entry name" value="Beta-barrel_OMP"/>
</dbReference>
<dbReference type="InterPro" id="IPR011250">
    <property type="entry name" value="OMP/PagP_B-barrel"/>
</dbReference>
<name>A0A3D9CXY2_9FLAO</name>
<keyword evidence="1 2" id="KW-0732">Signal</keyword>
<evidence type="ECO:0000256" key="2">
    <source>
        <dbReference type="SAM" id="SignalP"/>
    </source>
</evidence>
<dbReference type="SUPFAM" id="SSF56925">
    <property type="entry name" value="OMPA-like"/>
    <property type="match status" value="1"/>
</dbReference>
<dbReference type="RefSeq" id="WP_116034803.1">
    <property type="nucleotide sequence ID" value="NZ_JBHLVV010000097.1"/>
</dbReference>
<dbReference type="Pfam" id="PF13505">
    <property type="entry name" value="OMP_b-brl"/>
    <property type="match status" value="1"/>
</dbReference>
<organism evidence="4 5">
    <name type="scientific">Epilithonimonas hispanica</name>
    <dbReference type="NCBI Taxonomy" id="358687"/>
    <lineage>
        <taxon>Bacteria</taxon>
        <taxon>Pseudomonadati</taxon>
        <taxon>Bacteroidota</taxon>
        <taxon>Flavobacteriia</taxon>
        <taxon>Flavobacteriales</taxon>
        <taxon>Weeksellaceae</taxon>
        <taxon>Chryseobacterium group</taxon>
        <taxon>Epilithonimonas</taxon>
    </lineage>
</organism>
<evidence type="ECO:0000313" key="5">
    <source>
        <dbReference type="Proteomes" id="UP000256326"/>
    </source>
</evidence>
<comment type="caution">
    <text evidence="4">The sequence shown here is derived from an EMBL/GenBank/DDBJ whole genome shotgun (WGS) entry which is preliminary data.</text>
</comment>